<keyword evidence="1" id="KW-0732">Signal</keyword>
<proteinExistence type="predicted"/>
<dbReference type="AlphaFoldDB" id="A0A916DVK5"/>
<protein>
    <submittedName>
        <fullName evidence="2">Uncharacterized protein</fullName>
    </submittedName>
</protein>
<sequence length="339" mass="39281">MKLVRHLSLFVLSSILLSNSIVAQTIELPNISSQYLNQGNDYGAILLVVQYTDGKAHWVLDKQTVEFSQQKLYQYLDQKFENLTAEAIQQSNLKLEAPTNLPIHYLQDIYAWVQIYGNKSLHLAMYESMTPEQKQYLPLDILPFTVLEEACAYYASNTRGSNSAIGTFSTLHPNSEHLTKDKNIHLGLAPKATRPEHYIPQNILHIDLRENNEIIFKGRQANPMVLGSLVQSELAKNYANSYEKASPKQYLWINLRMNKTVTYQQYAEVLVALQEAFHLYWEELAFNKFQKTYLELDVQQRWSIQQASPKLITQYDAIELLYIEEKLITDEPKKWSDLK</sequence>
<evidence type="ECO:0000256" key="1">
    <source>
        <dbReference type="SAM" id="SignalP"/>
    </source>
</evidence>
<dbReference type="RefSeq" id="WP_264790404.1">
    <property type="nucleotide sequence ID" value="NZ_AP026867.1"/>
</dbReference>
<gene>
    <name evidence="2" type="ORF">AsAng_0060180</name>
</gene>
<dbReference type="Proteomes" id="UP001060919">
    <property type="component" value="Chromosome"/>
</dbReference>
<evidence type="ECO:0000313" key="2">
    <source>
        <dbReference type="EMBL" id="BDS15234.1"/>
    </source>
</evidence>
<dbReference type="EMBL" id="AP026867">
    <property type="protein sequence ID" value="BDS15234.1"/>
    <property type="molecule type" value="Genomic_DNA"/>
</dbReference>
<name>A0A916DVK5_9BACT</name>
<dbReference type="KEGG" id="aup:AsAng_0060180"/>
<accession>A0A916DVK5</accession>
<keyword evidence="3" id="KW-1185">Reference proteome</keyword>
<reference evidence="2" key="1">
    <citation type="submission" date="2022-09" db="EMBL/GenBank/DDBJ databases">
        <title>Aureispira anguillicida sp. nov., isolated from Leptocephalus of Japanese eel Anguilla japonica.</title>
        <authorList>
            <person name="Yuasa K."/>
            <person name="Mekata T."/>
            <person name="Ikunari K."/>
        </authorList>
    </citation>
    <scope>NUCLEOTIDE SEQUENCE</scope>
    <source>
        <strain evidence="2">EL160426</strain>
    </source>
</reference>
<feature type="chain" id="PRO_5037700906" evidence="1">
    <location>
        <begin position="24"/>
        <end position="339"/>
    </location>
</feature>
<organism evidence="2 3">
    <name type="scientific">Aureispira anguillae</name>
    <dbReference type="NCBI Taxonomy" id="2864201"/>
    <lineage>
        <taxon>Bacteria</taxon>
        <taxon>Pseudomonadati</taxon>
        <taxon>Bacteroidota</taxon>
        <taxon>Saprospiria</taxon>
        <taxon>Saprospirales</taxon>
        <taxon>Saprospiraceae</taxon>
        <taxon>Aureispira</taxon>
    </lineage>
</organism>
<evidence type="ECO:0000313" key="3">
    <source>
        <dbReference type="Proteomes" id="UP001060919"/>
    </source>
</evidence>
<feature type="signal peptide" evidence="1">
    <location>
        <begin position="1"/>
        <end position="23"/>
    </location>
</feature>